<protein>
    <submittedName>
        <fullName evidence="2">Uncharacterized protein</fullName>
    </submittedName>
</protein>
<accession>A0A026W6M5</accession>
<gene>
    <name evidence="2" type="ORF">X777_09524</name>
</gene>
<evidence type="ECO:0000256" key="1">
    <source>
        <dbReference type="SAM" id="MobiDB-lite"/>
    </source>
</evidence>
<feature type="region of interest" description="Disordered" evidence="1">
    <location>
        <begin position="175"/>
        <end position="195"/>
    </location>
</feature>
<dbReference type="EMBL" id="KK107372">
    <property type="protein sequence ID" value="EZA51767.1"/>
    <property type="molecule type" value="Genomic_DNA"/>
</dbReference>
<dbReference type="AlphaFoldDB" id="A0A026W6M5"/>
<feature type="region of interest" description="Disordered" evidence="1">
    <location>
        <begin position="105"/>
        <end position="126"/>
    </location>
</feature>
<dbReference type="Proteomes" id="UP000053097">
    <property type="component" value="Unassembled WGS sequence"/>
</dbReference>
<proteinExistence type="predicted"/>
<organism evidence="2 3">
    <name type="scientific">Ooceraea biroi</name>
    <name type="common">Clonal raider ant</name>
    <name type="synonym">Cerapachys biroi</name>
    <dbReference type="NCBI Taxonomy" id="2015173"/>
    <lineage>
        <taxon>Eukaryota</taxon>
        <taxon>Metazoa</taxon>
        <taxon>Ecdysozoa</taxon>
        <taxon>Arthropoda</taxon>
        <taxon>Hexapoda</taxon>
        <taxon>Insecta</taxon>
        <taxon>Pterygota</taxon>
        <taxon>Neoptera</taxon>
        <taxon>Endopterygota</taxon>
        <taxon>Hymenoptera</taxon>
        <taxon>Apocrita</taxon>
        <taxon>Aculeata</taxon>
        <taxon>Formicoidea</taxon>
        <taxon>Formicidae</taxon>
        <taxon>Dorylinae</taxon>
        <taxon>Ooceraea</taxon>
    </lineage>
</organism>
<evidence type="ECO:0000313" key="2">
    <source>
        <dbReference type="EMBL" id="EZA51767.1"/>
    </source>
</evidence>
<keyword evidence="3" id="KW-1185">Reference proteome</keyword>
<name>A0A026W6M5_OOCBI</name>
<reference evidence="2 3" key="1">
    <citation type="journal article" date="2014" name="Curr. Biol.">
        <title>The genome of the clonal raider ant Cerapachys biroi.</title>
        <authorList>
            <person name="Oxley P.R."/>
            <person name="Ji L."/>
            <person name="Fetter-Pruneda I."/>
            <person name="McKenzie S.K."/>
            <person name="Li C."/>
            <person name="Hu H."/>
            <person name="Zhang G."/>
            <person name="Kronauer D.J."/>
        </authorList>
    </citation>
    <scope>NUCLEOTIDE SEQUENCE [LARGE SCALE GENOMIC DNA]</scope>
</reference>
<evidence type="ECO:0000313" key="3">
    <source>
        <dbReference type="Proteomes" id="UP000053097"/>
    </source>
</evidence>
<sequence length="195" mass="21342">MSQVTSGNTHPRPGTLTLFHVVGISREAAVAWIVSDSKLVSFTSRHLGTGPTQHDTFVRARCDRVVPPAALDLPLPLSRYLHHLQVSRRGMGEKTRREIGDIRGVPSTRRPRLQGTPGLAGSHPRSHGSVGSYACVSLIIPSTCVSGPACEPHHECSSTTVDATSLTPRSLTVRRVRDEERESDRCTRQDVGRRR</sequence>